<dbReference type="GeneID" id="68108294"/>
<dbReference type="RefSeq" id="XP_044564636.1">
    <property type="nucleotide sequence ID" value="XM_044701092.1"/>
</dbReference>
<gene>
    <name evidence="1" type="ORF">FDP41_001076</name>
</gene>
<dbReference type="VEuPathDB" id="AmoebaDB:NfTy_049570"/>
<organism evidence="1 2">
    <name type="scientific">Naegleria fowleri</name>
    <name type="common">Brain eating amoeba</name>
    <dbReference type="NCBI Taxonomy" id="5763"/>
    <lineage>
        <taxon>Eukaryota</taxon>
        <taxon>Discoba</taxon>
        <taxon>Heterolobosea</taxon>
        <taxon>Tetramitia</taxon>
        <taxon>Eutetramitia</taxon>
        <taxon>Vahlkampfiidae</taxon>
        <taxon>Naegleria</taxon>
    </lineage>
</organism>
<reference evidence="1 2" key="1">
    <citation type="journal article" date="2019" name="Sci. Rep.">
        <title>Nanopore sequencing improves the draft genome of the human pathogenic amoeba Naegleria fowleri.</title>
        <authorList>
            <person name="Liechti N."/>
            <person name="Schurch N."/>
            <person name="Bruggmann R."/>
            <person name="Wittwer M."/>
        </authorList>
    </citation>
    <scope>NUCLEOTIDE SEQUENCE [LARGE SCALE GENOMIC DNA]</scope>
    <source>
        <strain evidence="1 2">ATCC 30894</strain>
    </source>
</reference>
<dbReference type="AlphaFoldDB" id="A0A6A5BPH2"/>
<name>A0A6A5BPH2_NAEFO</name>
<dbReference type="VEuPathDB" id="AmoebaDB:FDP41_001076"/>
<dbReference type="VEuPathDB" id="AmoebaDB:NF0012850"/>
<keyword evidence="2" id="KW-1185">Reference proteome</keyword>
<evidence type="ECO:0000313" key="1">
    <source>
        <dbReference type="EMBL" id="KAF0979923.1"/>
    </source>
</evidence>
<evidence type="ECO:0000313" key="2">
    <source>
        <dbReference type="Proteomes" id="UP000444721"/>
    </source>
</evidence>
<sequence length="181" mass="20714">MQIMSCKPSLSDCSRFFYASPGLSSPHEKTETGWGEEVKEPDWIVGLSFYYVSSIHWKVVEHMKDSSIGLFTDKCSCSEISAYSAAITTLIEHYLRLNETLIAVTLLEGFVPTFLVDKVYDSAEMQSTCLYKCGKCIEWCAKLYPNLTCGWDQLLKEINEKREKIEKELPAHTWNDLDEDN</sequence>
<dbReference type="EMBL" id="VFQX01000022">
    <property type="protein sequence ID" value="KAF0979923.1"/>
    <property type="molecule type" value="Genomic_DNA"/>
</dbReference>
<accession>A0A6A5BPH2</accession>
<proteinExistence type="predicted"/>
<protein>
    <submittedName>
        <fullName evidence="1">Uncharacterized protein</fullName>
    </submittedName>
</protein>
<dbReference type="Proteomes" id="UP000444721">
    <property type="component" value="Unassembled WGS sequence"/>
</dbReference>
<comment type="caution">
    <text evidence="1">The sequence shown here is derived from an EMBL/GenBank/DDBJ whole genome shotgun (WGS) entry which is preliminary data.</text>
</comment>